<dbReference type="PANTHER" id="PTHR22796:SF1">
    <property type="entry name" value="VWFA DOMAIN-CONTAINING PROTEIN"/>
    <property type="match status" value="1"/>
</dbReference>
<dbReference type="InterPro" id="IPR027417">
    <property type="entry name" value="P-loop_NTPase"/>
</dbReference>
<evidence type="ECO:0000259" key="1">
    <source>
        <dbReference type="PROSITE" id="PS51717"/>
    </source>
</evidence>
<dbReference type="VEuPathDB" id="FungiDB:SPRG_07580"/>
<keyword evidence="3" id="KW-1185">Reference proteome</keyword>
<dbReference type="InterPro" id="IPR030383">
    <property type="entry name" value="G_VLIG_dom"/>
</dbReference>
<dbReference type="Gene3D" id="3.40.50.300">
    <property type="entry name" value="P-loop containing nucleotide triphosphate hydrolases"/>
    <property type="match status" value="1"/>
</dbReference>
<proteinExistence type="predicted"/>
<dbReference type="OMA" id="HEGAHAT"/>
<dbReference type="Proteomes" id="UP000030745">
    <property type="component" value="Unassembled WGS sequence"/>
</dbReference>
<dbReference type="SUPFAM" id="SSF52540">
    <property type="entry name" value="P-loop containing nucleoside triphosphate hydrolases"/>
    <property type="match status" value="1"/>
</dbReference>
<feature type="domain" description="VLIG-type G" evidence="1">
    <location>
        <begin position="978"/>
        <end position="1073"/>
    </location>
</feature>
<sequence>MTESSVATSYEELNCYHLLETVVQFEDGSEVFQPTLKESELFRLLRALGVVDAEAALPEGQLGRFVNACLNSVKIKRTCEKYRSVDVVACYGKQAAVEADLRAQGWWPTRLETYLHAHHEGVYAMLLPEASDRPKLVLFTWLLDPSFSPQRLRERATYALRFLTLLTPIVRCCIGDAEWDVLERADDEARAGSSRKKHAVKFHVRTSKDLAERISCDVASAPTTVTPGDMLVAATEVAGVTMHLSHDHDIRQTSGSISVASPAAFATWLLEATTTHRLQIRVQLPRNCKRAVLEAMNLLPTMQLSSTTKESLLGDLRVHAKAEAAAQLAAIENHVVQAGAKRLCVHGAMTAADEADAHKALLTQKRALALSLVDVVDLPTTFQPPVADLVNAEYARLLDEDPDVLAAAKRTSSSLLTDMATSASLEFPFLAKHKVEMELVLLRSESLLRDNYDAWCQEMRAFLHSEPVVASTTNQCFNALVGKVHWKTTLRCAKEAIVHEAFVAAITAANAKHAPTDLLCVHLNDISSDSHVHFQKEYYVAGGATQLTLTPVSDASLGSLKLPRDAHVVDAAFVAGPRTFVIVVFTRHDKTHVQSYEANGARPMTRLVAREFPTLVERCDFDAARRLLALQHTATKVDIFAFNESFKVVERAHQFDLLLLSPSAPYAAFHLLGGDNPGIFVVGDDGCAHAYHLGTHQQSKLVPAFATPETKVVKLQNGAFMVCIEPLDNENDGECGRRLRLRAFEIPTHAALPLVTEVALPMPLQWSTVQARASDDTIVLLDQSSGAMMVLKMKIVIGKLGFEVCPAAPVTASESHVLAPLCHVFEKFPVQAAMTQHGDDRNRTGDEAAVGGRGGGALLPTALQLHVQASSSQRRKTVSKVVESIMRVLRTLNESLASLSLANNLVVNGELAWATMALGRWVLELVGSVAVPICRLRDNELELLRNGNVVTLSQYAEVHQMVPQILFGPSSYILKAWSGPIVVITSMGKPSTGKSYFLNHLTGSSFAVSGGRCTDGVWLALRPYRDALVVVLDFEGLRSSERSTQEDTLLSVLNAAISQLTIFRIDMRFGKDIDAMFSNFQKGISMLKGDNRLFSGQLYINAKDMNPDDAVSVMDAFTTKLARLLTDIPAVTVMYGEDILVTDSAPPNRIGNYDGSYCYGLAQASICLAEARDRMTFSSGADFHEFLALVLAKLVRRDWTSMDDNIAAGKTVWLREQLRFALCNGKLDAASTMASPEIWAADDETMVAQRQAMGLANMVVPRDTEIDFGLALDGPTDSLANLSVVKATLLHNMGRYARRRRDDDPLITAPRRVDHEVPFDVLWKYILWRREHRVRAWFESLGGASRQLLQDDLNNCVETFKQLLRRCEHTCSTCKLGCFESFVHGHAVPHDCGGSHRCEGRCAHCKDDEPCGAHAGHAGACNCGQMSHTCSQVCHLAAARNCDGNCHLNVDHSGPHVCSVSEHLCPEKCEAENCRNACNHGLGVAHVTHSCGERRCQQRCSYVGCTATCATDDHFHAINALHSCGIEHTCHAECSASGVCELKVQQETMTAQVDGASVTSYHQANNAFRKKCNVKIQVNCVEHNGKPHRCDANVHTCDARCPRCNYYCTKAYGHEGAHATTHGTMALAMDGCRSSGARDWRQGVAETCPFFCSKLGRGHVHYVPCSHTSVDACTYAAMDGHRHSKMTLASNPTQPMDEVLHDTYWTTLGWEDPVSSALERDHFGLCSYECEAPKHKANYGGKSHCVLGARHEPVVDVTTLASTQSLVQGHVFNCQHVAAKGLHHHVFVLDASRSMSGEPWTALTAAFHAYLAQQSQSCADIVSVVTFDRTARIVHERKSLVEMTDTLLPFACGISTDYDAGLRSANDVLSRNDHATYTPHIAKTYNIYRLQSSCVGFGDSKAGPLKTLASHLGGTFTKAQSDSDLLAAFKKISVAVHNNAGQMMAKTATTEPV</sequence>
<dbReference type="Pfam" id="PF02263">
    <property type="entry name" value="GBP"/>
    <property type="match status" value="1"/>
</dbReference>
<dbReference type="GeneID" id="24129848"/>
<dbReference type="InterPro" id="IPR015894">
    <property type="entry name" value="Guanylate-bd_N"/>
</dbReference>
<dbReference type="EMBL" id="KK583218">
    <property type="protein sequence ID" value="KDO27333.1"/>
    <property type="molecule type" value="Genomic_DNA"/>
</dbReference>
<gene>
    <name evidence="2" type="ORF">SPRG_07580</name>
</gene>
<dbReference type="GO" id="GO:0005525">
    <property type="term" value="F:GTP binding"/>
    <property type="evidence" value="ECO:0007669"/>
    <property type="project" value="InterPro"/>
</dbReference>
<dbReference type="Gene3D" id="3.40.50.410">
    <property type="entry name" value="von Willebrand factor, type A domain"/>
    <property type="match status" value="1"/>
</dbReference>
<accession>A0A067CA19</accession>
<dbReference type="InterPro" id="IPR036465">
    <property type="entry name" value="vWFA_dom_sf"/>
</dbReference>
<dbReference type="GO" id="GO:0003924">
    <property type="term" value="F:GTPase activity"/>
    <property type="evidence" value="ECO:0007669"/>
    <property type="project" value="InterPro"/>
</dbReference>
<dbReference type="CDD" id="cd00198">
    <property type="entry name" value="vWFA"/>
    <property type="match status" value="1"/>
</dbReference>
<reference evidence="2 3" key="1">
    <citation type="journal article" date="2013" name="PLoS Genet.">
        <title>Distinctive expansion of potential virulence genes in the genome of the oomycete fish pathogen Saprolegnia parasitica.</title>
        <authorList>
            <person name="Jiang R.H."/>
            <person name="de Bruijn I."/>
            <person name="Haas B.J."/>
            <person name="Belmonte R."/>
            <person name="Lobach L."/>
            <person name="Christie J."/>
            <person name="van den Ackerveken G."/>
            <person name="Bottin A."/>
            <person name="Bulone V."/>
            <person name="Diaz-Moreno S.M."/>
            <person name="Dumas B."/>
            <person name="Fan L."/>
            <person name="Gaulin E."/>
            <person name="Govers F."/>
            <person name="Grenville-Briggs L.J."/>
            <person name="Horner N.R."/>
            <person name="Levin J.Z."/>
            <person name="Mammella M."/>
            <person name="Meijer H.J."/>
            <person name="Morris P."/>
            <person name="Nusbaum C."/>
            <person name="Oome S."/>
            <person name="Phillips A.J."/>
            <person name="van Rooyen D."/>
            <person name="Rzeszutek E."/>
            <person name="Saraiva M."/>
            <person name="Secombes C.J."/>
            <person name="Seidl M.F."/>
            <person name="Snel B."/>
            <person name="Stassen J.H."/>
            <person name="Sykes S."/>
            <person name="Tripathy S."/>
            <person name="van den Berg H."/>
            <person name="Vega-Arreguin J.C."/>
            <person name="Wawra S."/>
            <person name="Young S.K."/>
            <person name="Zeng Q."/>
            <person name="Dieguez-Uribeondo J."/>
            <person name="Russ C."/>
            <person name="Tyler B.M."/>
            <person name="van West P."/>
        </authorList>
    </citation>
    <scope>NUCLEOTIDE SEQUENCE [LARGE SCALE GENOMIC DNA]</scope>
    <source>
        <strain evidence="2 3">CBS 223.65</strain>
    </source>
</reference>
<name>A0A067CA19_SAPPC</name>
<dbReference type="OrthoDB" id="2343366at2759"/>
<evidence type="ECO:0000313" key="2">
    <source>
        <dbReference type="EMBL" id="KDO27333.1"/>
    </source>
</evidence>
<organism evidence="2 3">
    <name type="scientific">Saprolegnia parasitica (strain CBS 223.65)</name>
    <dbReference type="NCBI Taxonomy" id="695850"/>
    <lineage>
        <taxon>Eukaryota</taxon>
        <taxon>Sar</taxon>
        <taxon>Stramenopiles</taxon>
        <taxon>Oomycota</taxon>
        <taxon>Saprolegniomycetes</taxon>
        <taxon>Saprolegniales</taxon>
        <taxon>Saprolegniaceae</taxon>
        <taxon>Saprolegnia</taxon>
    </lineage>
</organism>
<evidence type="ECO:0000313" key="3">
    <source>
        <dbReference type="Proteomes" id="UP000030745"/>
    </source>
</evidence>
<dbReference type="RefSeq" id="XP_012202104.1">
    <property type="nucleotide sequence ID" value="XM_012346714.1"/>
</dbReference>
<dbReference type="PROSITE" id="PS51717">
    <property type="entry name" value="G_VLIG"/>
    <property type="match status" value="1"/>
</dbReference>
<dbReference type="KEGG" id="spar:SPRG_07580"/>
<dbReference type="SUPFAM" id="SSF53300">
    <property type="entry name" value="vWA-like"/>
    <property type="match status" value="1"/>
</dbReference>
<dbReference type="PANTHER" id="PTHR22796">
    <property type="entry name" value="URG4-RELATED"/>
    <property type="match status" value="1"/>
</dbReference>
<protein>
    <recommendedName>
        <fullName evidence="1">VLIG-type G domain-containing protein</fullName>
    </recommendedName>
</protein>